<evidence type="ECO:0000259" key="9">
    <source>
        <dbReference type="SMART" id="SM00306"/>
    </source>
</evidence>
<gene>
    <name evidence="10" type="ORF">SAMN04488040_0281</name>
</gene>
<dbReference type="STRING" id="394264.SAMN04488040_0281"/>
<comment type="subcellular location">
    <subcellularLocation>
        <location evidence="1">Membrane</location>
    </subcellularLocation>
    <subcellularLocation>
        <location evidence="2">Secreted</location>
    </subcellularLocation>
</comment>
<feature type="region of interest" description="Disordered" evidence="8">
    <location>
        <begin position="640"/>
        <end position="685"/>
    </location>
</feature>
<dbReference type="RefSeq" id="WP_093914565.1">
    <property type="nucleotide sequence ID" value="NZ_FPAJ01000001.1"/>
</dbReference>
<keyword evidence="6" id="KW-0843">Virulence</keyword>
<accession>A0A1I6PQ51</accession>
<dbReference type="InterPro" id="IPR003995">
    <property type="entry name" value="RTX_toxin_determinant-A"/>
</dbReference>
<dbReference type="InterPro" id="IPR001343">
    <property type="entry name" value="Hemolysn_Ca-bd"/>
</dbReference>
<dbReference type="PRINTS" id="PR01488">
    <property type="entry name" value="RTXTOXINA"/>
</dbReference>
<dbReference type="InterPro" id="IPR006141">
    <property type="entry name" value="Intein_N"/>
</dbReference>
<organism evidence="10 11">
    <name type="scientific">Sulfitobacter marinus</name>
    <dbReference type="NCBI Taxonomy" id="394264"/>
    <lineage>
        <taxon>Bacteria</taxon>
        <taxon>Pseudomonadati</taxon>
        <taxon>Pseudomonadota</taxon>
        <taxon>Alphaproteobacteria</taxon>
        <taxon>Rhodobacterales</taxon>
        <taxon>Roseobacteraceae</taxon>
        <taxon>Sulfitobacter</taxon>
    </lineage>
</organism>
<evidence type="ECO:0000313" key="11">
    <source>
        <dbReference type="Proteomes" id="UP000199239"/>
    </source>
</evidence>
<dbReference type="Pfam" id="PF13403">
    <property type="entry name" value="Hint_2"/>
    <property type="match status" value="1"/>
</dbReference>
<dbReference type="InterPro" id="IPR003587">
    <property type="entry name" value="Hint_dom_N"/>
</dbReference>
<evidence type="ECO:0000256" key="3">
    <source>
        <dbReference type="ARBA" id="ARBA00022525"/>
    </source>
</evidence>
<dbReference type="Proteomes" id="UP000199239">
    <property type="component" value="Unassembled WGS sequence"/>
</dbReference>
<sequence>MTYFLGSLLSMYSGSKSGSTTSTARSSSKDGIVEGTGDGDVIDTAYTGDPNGDYVDANDAINFGTIGSDDDFILGRGGDDTISAGDGDDTVLGGSGDDSILGEDGDDVLFGDAGTSVTGTAARESFEWSKAPDPNDPGTSIDEDDILKNGFVQNTGTVNVTFEVKSNTNNRADDQKYTYDDQNINGVVGDGSPVDKNSAFDSLANKHNTAEFELRFDAEVENISFNINDIDNKGAVKIIAYDAAGNKLDIDLTGGSGIDLSDSSNVYLAKSKGGDEEASGSKYSVNVSIDGPVSKIEFVHTGSSDGNSGINVTDVYFDNPATFIIDDTSVGEDTISGGAGDDLIFGDSGNASSAVVRESFEWEGVTNRQITDGFSQDTGNVTVEFTQTKDTGKHKAEASSDQLNTDGVISDGGVVDDNSSLKSVTQGEGNIGQFQWDFSAPVGNVSFNVNDLDQDGVVEIQAYDASGKLITVNLTSGSGITLKDNDAVPGNEIADSRGGHENVDSAKYTLNVQIPGPVSRIVLTHTQDGSDNSGINVTEMYYDTTSGPITPGTEGADDVITGDAGNDTIYGEGGDDTIDGGLDNDKIEGNTGDDLIEGGSGSDTIDGGSGNDTIYGDAEPVVGPSTFRTAVASTRTVTATNDSLSGGAGADSISGGDGDDTIDGGVGNDTIHGDAGNDSMRGGDDEDLFLNVNGGDTIDGGSGPLATDYDVIDLTGSLNGGGYYLDGLKSDTDVGDTDDDGSRNDGLDGTIVFTDALGNETGRLDFTNIEKIVPCFTPGTLIATAKGQRRVEDLQQGDMVITRDNGLQEIAWVGQKPLTQKDFVNQPELRPVLIKAGSLGEDMPERDIMVSPNHRMLIADKGVSMYFDEPEVLAAAKHLVGRDGVSHVDVAGTSYIHFMFERHEVVLSDGAWTESFYPGDYTIDGLGSDQRDEILSLFPELETEMGIRNYRTARSTVKKYEAKLLFN</sequence>
<dbReference type="SMART" id="SM00306">
    <property type="entry name" value="HintN"/>
    <property type="match status" value="1"/>
</dbReference>
<dbReference type="PROSITE" id="PS50817">
    <property type="entry name" value="INTEIN_N_TER"/>
    <property type="match status" value="1"/>
</dbReference>
<feature type="region of interest" description="Disordered" evidence="8">
    <location>
        <begin position="388"/>
        <end position="411"/>
    </location>
</feature>
<feature type="region of interest" description="Disordered" evidence="8">
    <location>
        <begin position="14"/>
        <end position="42"/>
    </location>
</feature>
<dbReference type="InterPro" id="IPR018511">
    <property type="entry name" value="Hemolysin-typ_Ca-bd_CS"/>
</dbReference>
<name>A0A1I6PQ51_9RHOB</name>
<evidence type="ECO:0000256" key="4">
    <source>
        <dbReference type="ARBA" id="ARBA00022656"/>
    </source>
</evidence>
<dbReference type="InterPro" id="IPR028992">
    <property type="entry name" value="Hedgehog/Intein_dom"/>
</dbReference>
<evidence type="ECO:0000256" key="8">
    <source>
        <dbReference type="SAM" id="MobiDB-lite"/>
    </source>
</evidence>
<dbReference type="AlphaFoldDB" id="A0A1I6PQ51"/>
<keyword evidence="3" id="KW-0964">Secreted</keyword>
<evidence type="ECO:0000256" key="5">
    <source>
        <dbReference type="ARBA" id="ARBA00022737"/>
    </source>
</evidence>
<feature type="region of interest" description="Disordered" evidence="8">
    <location>
        <begin position="588"/>
        <end position="609"/>
    </location>
</feature>
<reference evidence="11" key="1">
    <citation type="submission" date="2016-10" db="EMBL/GenBank/DDBJ databases">
        <authorList>
            <person name="Varghese N."/>
            <person name="Submissions S."/>
        </authorList>
    </citation>
    <scope>NUCLEOTIDE SEQUENCE [LARGE SCALE GENOMIC DNA]</scope>
    <source>
        <strain evidence="11">DSM 23422</strain>
    </source>
</reference>
<evidence type="ECO:0000256" key="2">
    <source>
        <dbReference type="ARBA" id="ARBA00004613"/>
    </source>
</evidence>
<keyword evidence="5" id="KW-0677">Repeat</keyword>
<evidence type="ECO:0000256" key="1">
    <source>
        <dbReference type="ARBA" id="ARBA00004370"/>
    </source>
</evidence>
<dbReference type="PRINTS" id="PR00313">
    <property type="entry name" value="CABNDNGRPT"/>
</dbReference>
<dbReference type="PANTHER" id="PTHR38340">
    <property type="entry name" value="S-LAYER PROTEIN"/>
    <property type="match status" value="1"/>
</dbReference>
<feature type="compositionally biased region" description="Low complexity" evidence="8">
    <location>
        <begin position="14"/>
        <end position="26"/>
    </location>
</feature>
<dbReference type="Gene3D" id="2.150.10.10">
    <property type="entry name" value="Serralysin-like metalloprotease, C-terminal"/>
    <property type="match status" value="3"/>
</dbReference>
<dbReference type="GO" id="GO:0005509">
    <property type="term" value="F:calcium ion binding"/>
    <property type="evidence" value="ECO:0007669"/>
    <property type="project" value="InterPro"/>
</dbReference>
<feature type="compositionally biased region" description="Low complexity" evidence="8">
    <location>
        <begin position="640"/>
        <end position="654"/>
    </location>
</feature>
<dbReference type="SUPFAM" id="SSF51294">
    <property type="entry name" value="Hedgehog/intein (Hint) domain"/>
    <property type="match status" value="1"/>
</dbReference>
<keyword evidence="7" id="KW-0472">Membrane</keyword>
<keyword evidence="11" id="KW-1185">Reference proteome</keyword>
<dbReference type="PANTHER" id="PTHR38340:SF1">
    <property type="entry name" value="S-LAYER PROTEIN"/>
    <property type="match status" value="1"/>
</dbReference>
<dbReference type="EMBL" id="FPAJ01000001">
    <property type="protein sequence ID" value="SFS42314.1"/>
    <property type="molecule type" value="Genomic_DNA"/>
</dbReference>
<dbReference type="InterPro" id="IPR050557">
    <property type="entry name" value="RTX_toxin/Mannuronan_C5-epim"/>
</dbReference>
<evidence type="ECO:0000256" key="6">
    <source>
        <dbReference type="ARBA" id="ARBA00023026"/>
    </source>
</evidence>
<dbReference type="InterPro" id="IPR011049">
    <property type="entry name" value="Serralysin-like_metalloprot_C"/>
</dbReference>
<evidence type="ECO:0000256" key="7">
    <source>
        <dbReference type="ARBA" id="ARBA00023136"/>
    </source>
</evidence>
<feature type="domain" description="Hint" evidence="9">
    <location>
        <begin position="773"/>
        <end position="889"/>
    </location>
</feature>
<dbReference type="PROSITE" id="PS00330">
    <property type="entry name" value="HEMOLYSIN_CALCIUM"/>
    <property type="match status" value="4"/>
</dbReference>
<dbReference type="InterPro" id="IPR036844">
    <property type="entry name" value="Hint_dom_sf"/>
</dbReference>
<dbReference type="Gene3D" id="2.170.16.10">
    <property type="entry name" value="Hedgehog/Intein (Hint) domain"/>
    <property type="match status" value="1"/>
</dbReference>
<protein>
    <submittedName>
        <fullName evidence="10">Ca2+-binding protein, RTX toxin-related</fullName>
    </submittedName>
</protein>
<dbReference type="GO" id="GO:0090729">
    <property type="term" value="F:toxin activity"/>
    <property type="evidence" value="ECO:0007669"/>
    <property type="project" value="UniProtKB-KW"/>
</dbReference>
<dbReference type="SUPFAM" id="SSF51120">
    <property type="entry name" value="beta-Roll"/>
    <property type="match status" value="3"/>
</dbReference>
<dbReference type="GO" id="GO:0005576">
    <property type="term" value="C:extracellular region"/>
    <property type="evidence" value="ECO:0007669"/>
    <property type="project" value="UniProtKB-SubCell"/>
</dbReference>
<dbReference type="GO" id="GO:0016539">
    <property type="term" value="P:intein-mediated protein splicing"/>
    <property type="evidence" value="ECO:0007669"/>
    <property type="project" value="InterPro"/>
</dbReference>
<proteinExistence type="predicted"/>
<evidence type="ECO:0000313" key="10">
    <source>
        <dbReference type="EMBL" id="SFS42314.1"/>
    </source>
</evidence>
<keyword evidence="4" id="KW-0800">Toxin</keyword>
<dbReference type="Pfam" id="PF00353">
    <property type="entry name" value="HemolysinCabind"/>
    <property type="match status" value="5"/>
</dbReference>
<dbReference type="OrthoDB" id="6305173at2"/>
<dbReference type="GO" id="GO:0016020">
    <property type="term" value="C:membrane"/>
    <property type="evidence" value="ECO:0007669"/>
    <property type="project" value="UniProtKB-SubCell"/>
</dbReference>